<accession>R7UM27</accession>
<sequence length="376" mass="40539">MFRQCTIRQPVRKLCTEATPPGVKVAIPEVRDFIMRCMQGVKAKQNHAKALADNLTMADYRGHFSHGLNRLDMYVRDIEKGTTVSNAEPYVLKETAATAHVDGNNVLGPVVGNFCMKTAIQKAKEAGIGFVSARGSNHYGIAGFYALQASDVGLMGMSFTNTSPLVIPTRSKKMTLGTNPISLAAPGMNGDSFVLDMATSSVALGKIELAEVKKVEIPKGWGADENGIPTQNPAEVTRSGGLLPLGGAEETSGYKGYGLAMMVEIFCGILSGAHYGPNVRRWKVYDSLADLGQCFIAIDPEVFEPGFPSRMQDLMDTCRTLPTAEGESDVLVAGDPERQHMAKCESEGGITYHQNVINNMNTLALELGIRKMVPCE</sequence>
<dbReference type="STRING" id="283909.R7UM27"/>
<dbReference type="InterPro" id="IPR036111">
    <property type="entry name" value="Mal/L-sulfo/L-lacto_DH-like_sf"/>
</dbReference>
<organism evidence="3">
    <name type="scientific">Capitella teleta</name>
    <name type="common">Polychaete worm</name>
    <dbReference type="NCBI Taxonomy" id="283909"/>
    <lineage>
        <taxon>Eukaryota</taxon>
        <taxon>Metazoa</taxon>
        <taxon>Spiralia</taxon>
        <taxon>Lophotrochozoa</taxon>
        <taxon>Annelida</taxon>
        <taxon>Polychaeta</taxon>
        <taxon>Sedentaria</taxon>
        <taxon>Scolecida</taxon>
        <taxon>Capitellidae</taxon>
        <taxon>Capitella</taxon>
    </lineage>
</organism>
<dbReference type="EnsemblMetazoa" id="CapteT19149">
    <property type="protein sequence ID" value="CapteP19149"/>
    <property type="gene ID" value="CapteG19149"/>
</dbReference>
<reference evidence="4" key="3">
    <citation type="submission" date="2015-06" db="UniProtKB">
        <authorList>
            <consortium name="EnsemblMetazoa"/>
        </authorList>
    </citation>
    <scope>IDENTIFICATION</scope>
</reference>
<dbReference type="AlphaFoldDB" id="R7UM27"/>
<keyword evidence="2" id="KW-0560">Oxidoreductase</keyword>
<reference evidence="5" key="1">
    <citation type="submission" date="2012-12" db="EMBL/GenBank/DDBJ databases">
        <authorList>
            <person name="Hellsten U."/>
            <person name="Grimwood J."/>
            <person name="Chapman J.A."/>
            <person name="Shapiro H."/>
            <person name="Aerts A."/>
            <person name="Otillar R.P."/>
            <person name="Terry A.Y."/>
            <person name="Boore J.L."/>
            <person name="Simakov O."/>
            <person name="Marletaz F."/>
            <person name="Cho S.-J."/>
            <person name="Edsinger-Gonzales E."/>
            <person name="Havlak P."/>
            <person name="Kuo D.-H."/>
            <person name="Larsson T."/>
            <person name="Lv J."/>
            <person name="Arendt D."/>
            <person name="Savage R."/>
            <person name="Osoegawa K."/>
            <person name="de Jong P."/>
            <person name="Lindberg D.R."/>
            <person name="Seaver E.C."/>
            <person name="Weisblat D.A."/>
            <person name="Putnam N.H."/>
            <person name="Grigoriev I.V."/>
            <person name="Rokhsar D.S."/>
        </authorList>
    </citation>
    <scope>NUCLEOTIDE SEQUENCE</scope>
    <source>
        <strain evidence="5">I ESC-2004</strain>
    </source>
</reference>
<proteinExistence type="inferred from homology"/>
<evidence type="ECO:0000313" key="4">
    <source>
        <dbReference type="EnsemblMetazoa" id="CapteP19149"/>
    </source>
</evidence>
<dbReference type="Proteomes" id="UP000014760">
    <property type="component" value="Unassembled WGS sequence"/>
</dbReference>
<dbReference type="InterPro" id="IPR043144">
    <property type="entry name" value="Mal/L-sulf/L-lact_DH-like_ah"/>
</dbReference>
<comment type="similarity">
    <text evidence="1">Belongs to the LDH2/MDH2 oxidoreductase family.</text>
</comment>
<dbReference type="OMA" id="TNTEPAM"/>
<evidence type="ECO:0008006" key="6">
    <source>
        <dbReference type="Google" id="ProtNLM"/>
    </source>
</evidence>
<dbReference type="Gene3D" id="3.30.1370.60">
    <property type="entry name" value="Hypothetical oxidoreductase yiak, domain 2"/>
    <property type="match status" value="1"/>
</dbReference>
<keyword evidence="5" id="KW-1185">Reference proteome</keyword>
<dbReference type="PANTHER" id="PTHR11091:SF0">
    <property type="entry name" value="MALATE DEHYDROGENASE"/>
    <property type="match status" value="1"/>
</dbReference>
<dbReference type="GO" id="GO:0016491">
    <property type="term" value="F:oxidoreductase activity"/>
    <property type="evidence" value="ECO:0007669"/>
    <property type="project" value="UniProtKB-KW"/>
</dbReference>
<evidence type="ECO:0000313" key="3">
    <source>
        <dbReference type="EMBL" id="ELU04992.1"/>
    </source>
</evidence>
<name>R7UM27_CAPTE</name>
<evidence type="ECO:0000256" key="1">
    <source>
        <dbReference type="ARBA" id="ARBA00006056"/>
    </source>
</evidence>
<dbReference type="EMBL" id="KB301890">
    <property type="protein sequence ID" value="ELU04992.1"/>
    <property type="molecule type" value="Genomic_DNA"/>
</dbReference>
<protein>
    <recommendedName>
        <fullName evidence="6">Malate dehydrogenase</fullName>
    </recommendedName>
</protein>
<dbReference type="PANTHER" id="PTHR11091">
    <property type="entry name" value="OXIDOREDUCTASE-RELATED"/>
    <property type="match status" value="1"/>
</dbReference>
<dbReference type="InterPro" id="IPR003767">
    <property type="entry name" value="Malate/L-lactate_DH-like"/>
</dbReference>
<evidence type="ECO:0000313" key="5">
    <source>
        <dbReference type="Proteomes" id="UP000014760"/>
    </source>
</evidence>
<evidence type="ECO:0000256" key="2">
    <source>
        <dbReference type="ARBA" id="ARBA00023002"/>
    </source>
</evidence>
<dbReference type="Gene3D" id="1.10.1530.10">
    <property type="match status" value="1"/>
</dbReference>
<dbReference type="Pfam" id="PF02615">
    <property type="entry name" value="Ldh_2"/>
    <property type="match status" value="1"/>
</dbReference>
<dbReference type="InterPro" id="IPR043143">
    <property type="entry name" value="Mal/L-sulf/L-lact_DH-like_NADP"/>
</dbReference>
<dbReference type="OrthoDB" id="7881616at2759"/>
<dbReference type="HOGENOM" id="CLU_040452_3_0_1"/>
<gene>
    <name evidence="3" type="ORF">CAPTEDRAFT_19149</name>
</gene>
<dbReference type="SUPFAM" id="SSF89733">
    <property type="entry name" value="L-sulfolactate dehydrogenase-like"/>
    <property type="match status" value="1"/>
</dbReference>
<reference evidence="3 5" key="2">
    <citation type="journal article" date="2013" name="Nature">
        <title>Insights into bilaterian evolution from three spiralian genomes.</title>
        <authorList>
            <person name="Simakov O."/>
            <person name="Marletaz F."/>
            <person name="Cho S.J."/>
            <person name="Edsinger-Gonzales E."/>
            <person name="Havlak P."/>
            <person name="Hellsten U."/>
            <person name="Kuo D.H."/>
            <person name="Larsson T."/>
            <person name="Lv J."/>
            <person name="Arendt D."/>
            <person name="Savage R."/>
            <person name="Osoegawa K."/>
            <person name="de Jong P."/>
            <person name="Grimwood J."/>
            <person name="Chapman J.A."/>
            <person name="Shapiro H."/>
            <person name="Aerts A."/>
            <person name="Otillar R.P."/>
            <person name="Terry A.Y."/>
            <person name="Boore J.L."/>
            <person name="Grigoriev I.V."/>
            <person name="Lindberg D.R."/>
            <person name="Seaver E.C."/>
            <person name="Weisblat D.A."/>
            <person name="Putnam N.H."/>
            <person name="Rokhsar D.S."/>
        </authorList>
    </citation>
    <scope>NUCLEOTIDE SEQUENCE</scope>
    <source>
        <strain evidence="3 5">I ESC-2004</strain>
    </source>
</reference>
<dbReference type="EMBL" id="AMQN01007977">
    <property type="status" value="NOT_ANNOTATED_CDS"/>
    <property type="molecule type" value="Genomic_DNA"/>
</dbReference>